<proteinExistence type="predicted"/>
<dbReference type="AlphaFoldDB" id="A0AA41S901"/>
<gene>
    <name evidence="2" type="ORF">MKW94_012812</name>
</gene>
<accession>A0AA41S901</accession>
<organism evidence="2 3">
    <name type="scientific">Papaver nudicaule</name>
    <name type="common">Iceland poppy</name>
    <dbReference type="NCBI Taxonomy" id="74823"/>
    <lineage>
        <taxon>Eukaryota</taxon>
        <taxon>Viridiplantae</taxon>
        <taxon>Streptophyta</taxon>
        <taxon>Embryophyta</taxon>
        <taxon>Tracheophyta</taxon>
        <taxon>Spermatophyta</taxon>
        <taxon>Magnoliopsida</taxon>
        <taxon>Ranunculales</taxon>
        <taxon>Papaveraceae</taxon>
        <taxon>Papaveroideae</taxon>
        <taxon>Papaver</taxon>
    </lineage>
</organism>
<feature type="transmembrane region" description="Helical" evidence="1">
    <location>
        <begin position="191"/>
        <end position="211"/>
    </location>
</feature>
<comment type="caution">
    <text evidence="2">The sequence shown here is derived from an EMBL/GenBank/DDBJ whole genome shotgun (WGS) entry which is preliminary data.</text>
</comment>
<keyword evidence="1" id="KW-0472">Membrane</keyword>
<feature type="transmembrane region" description="Helical" evidence="1">
    <location>
        <begin position="127"/>
        <end position="149"/>
    </location>
</feature>
<sequence>MAMVVIGKAFRLSIIIIAQNSTNEQLELYMNLTLFLNQIEVNDEHVVAFVQHNWHVSDDHISQQPSTEPAQPIIPGQAEGQLLSTDDLQKESKIALGLFSVSAASVMTVTSVLLGEQTFELKDLTVIRAYTSLSYVSLFSATIMFLLILYRPNIPCLLKAVRFTMCVSLGSFLYALASASSILLLGKLVGMILVIISLVLFVILNTLVCYIA</sequence>
<dbReference type="Proteomes" id="UP001177140">
    <property type="component" value="Unassembled WGS sequence"/>
</dbReference>
<evidence type="ECO:0000256" key="1">
    <source>
        <dbReference type="SAM" id="Phobius"/>
    </source>
</evidence>
<feature type="transmembrane region" description="Helical" evidence="1">
    <location>
        <begin position="161"/>
        <end position="185"/>
    </location>
</feature>
<name>A0AA41S901_PAPNU</name>
<keyword evidence="3" id="KW-1185">Reference proteome</keyword>
<evidence type="ECO:0000313" key="3">
    <source>
        <dbReference type="Proteomes" id="UP001177140"/>
    </source>
</evidence>
<protein>
    <submittedName>
        <fullName evidence="2">Uncharacterized protein</fullName>
    </submittedName>
</protein>
<reference evidence="2" key="1">
    <citation type="submission" date="2022-03" db="EMBL/GenBank/DDBJ databases">
        <title>A functionally conserved STORR gene fusion in Papaver species that diverged 16.8 million years ago.</title>
        <authorList>
            <person name="Catania T."/>
        </authorList>
    </citation>
    <scope>NUCLEOTIDE SEQUENCE</scope>
    <source>
        <strain evidence="2">S-191538</strain>
    </source>
</reference>
<keyword evidence="1" id="KW-1133">Transmembrane helix</keyword>
<dbReference type="EMBL" id="JAJJMA010114936">
    <property type="protein sequence ID" value="MCL7031709.1"/>
    <property type="molecule type" value="Genomic_DNA"/>
</dbReference>
<evidence type="ECO:0000313" key="2">
    <source>
        <dbReference type="EMBL" id="MCL7031709.1"/>
    </source>
</evidence>
<keyword evidence="1" id="KW-0812">Transmembrane</keyword>
<feature type="transmembrane region" description="Helical" evidence="1">
    <location>
        <begin position="94"/>
        <end position="115"/>
    </location>
</feature>